<dbReference type="InterPro" id="IPR001672">
    <property type="entry name" value="G6P_Isomerase"/>
</dbReference>
<comment type="pathway">
    <text evidence="1 7 8">Carbohydrate degradation; glycolysis; D-glyceraldehyde 3-phosphate and glycerone phosphate from D-glucose: step 2/4.</text>
</comment>
<keyword evidence="7" id="KW-0963">Cytoplasm</keyword>
<comment type="caution">
    <text evidence="9">The sequence shown here is derived from an EMBL/GenBank/DDBJ whole genome shotgun (WGS) entry which is preliminary data.</text>
</comment>
<comment type="function">
    <text evidence="7">Catalyzes the reversible isomerization of glucose-6-phosphate to fructose-6-phosphate.</text>
</comment>
<evidence type="ECO:0000256" key="3">
    <source>
        <dbReference type="ARBA" id="ARBA00022432"/>
    </source>
</evidence>
<dbReference type="Proteomes" id="UP001239019">
    <property type="component" value="Unassembled WGS sequence"/>
</dbReference>
<dbReference type="RefSeq" id="WP_306727901.1">
    <property type="nucleotide sequence ID" value="NZ_JAVDDT010000003.1"/>
</dbReference>
<keyword evidence="10" id="KW-1185">Reference proteome</keyword>
<dbReference type="InterPro" id="IPR046348">
    <property type="entry name" value="SIS_dom_sf"/>
</dbReference>
<dbReference type="Pfam" id="PF00342">
    <property type="entry name" value="PGI"/>
    <property type="match status" value="1"/>
</dbReference>
<organism evidence="9 10">
    <name type="scientific">Natronospira bacteriovora</name>
    <dbReference type="NCBI Taxonomy" id="3069753"/>
    <lineage>
        <taxon>Bacteria</taxon>
        <taxon>Pseudomonadati</taxon>
        <taxon>Pseudomonadota</taxon>
        <taxon>Gammaproteobacteria</taxon>
        <taxon>Natronospirales</taxon>
        <taxon>Natronospiraceae</taxon>
        <taxon>Natronospira</taxon>
    </lineage>
</organism>
<dbReference type="GO" id="GO:0004347">
    <property type="term" value="F:glucose-6-phosphate isomerase activity"/>
    <property type="evidence" value="ECO:0007669"/>
    <property type="project" value="UniProtKB-EC"/>
</dbReference>
<feature type="active site" evidence="7">
    <location>
        <position position="386"/>
    </location>
</feature>
<dbReference type="PROSITE" id="PS00174">
    <property type="entry name" value="P_GLUCOSE_ISOMERASE_2"/>
    <property type="match status" value="1"/>
</dbReference>
<name>A0ABU0W7F8_9GAMM</name>
<keyword evidence="4 7" id="KW-0324">Glycolysis</keyword>
<dbReference type="InterPro" id="IPR035482">
    <property type="entry name" value="SIS_PGI_2"/>
</dbReference>
<keyword evidence="3 7" id="KW-0312">Gluconeogenesis</keyword>
<comment type="similarity">
    <text evidence="2 7 8">Belongs to the GPI family.</text>
</comment>
<proteinExistence type="inferred from homology"/>
<evidence type="ECO:0000256" key="5">
    <source>
        <dbReference type="ARBA" id="ARBA00023235"/>
    </source>
</evidence>
<dbReference type="HAMAP" id="MF_00473">
    <property type="entry name" value="G6P_isomerase"/>
    <property type="match status" value="1"/>
</dbReference>
<dbReference type="Gene3D" id="3.40.50.10490">
    <property type="entry name" value="Glucose-6-phosphate isomerase like protein, domain 1"/>
    <property type="match status" value="2"/>
</dbReference>
<dbReference type="InterPro" id="IPR035476">
    <property type="entry name" value="SIS_PGI_1"/>
</dbReference>
<evidence type="ECO:0000256" key="6">
    <source>
        <dbReference type="ARBA" id="ARBA00029321"/>
    </source>
</evidence>
<evidence type="ECO:0000313" key="10">
    <source>
        <dbReference type="Proteomes" id="UP001239019"/>
    </source>
</evidence>
<dbReference type="PROSITE" id="PS00765">
    <property type="entry name" value="P_GLUCOSE_ISOMERASE_1"/>
    <property type="match status" value="1"/>
</dbReference>
<evidence type="ECO:0000256" key="8">
    <source>
        <dbReference type="RuleBase" id="RU000612"/>
    </source>
</evidence>
<feature type="active site" evidence="7">
    <location>
        <position position="518"/>
    </location>
</feature>
<evidence type="ECO:0000256" key="1">
    <source>
        <dbReference type="ARBA" id="ARBA00004926"/>
    </source>
</evidence>
<dbReference type="PANTHER" id="PTHR11469">
    <property type="entry name" value="GLUCOSE-6-PHOSPHATE ISOMERASE"/>
    <property type="match status" value="1"/>
</dbReference>
<dbReference type="InterPro" id="IPR023096">
    <property type="entry name" value="G6P_Isomerase_C"/>
</dbReference>
<dbReference type="CDD" id="cd05016">
    <property type="entry name" value="SIS_PGI_2"/>
    <property type="match status" value="1"/>
</dbReference>
<comment type="catalytic activity">
    <reaction evidence="6 7 8">
        <text>alpha-D-glucose 6-phosphate = beta-D-fructose 6-phosphate</text>
        <dbReference type="Rhea" id="RHEA:11816"/>
        <dbReference type="ChEBI" id="CHEBI:57634"/>
        <dbReference type="ChEBI" id="CHEBI:58225"/>
        <dbReference type="EC" id="5.3.1.9"/>
    </reaction>
</comment>
<evidence type="ECO:0000313" key="9">
    <source>
        <dbReference type="EMBL" id="MDQ2069400.1"/>
    </source>
</evidence>
<evidence type="ECO:0000256" key="2">
    <source>
        <dbReference type="ARBA" id="ARBA00006604"/>
    </source>
</evidence>
<evidence type="ECO:0000256" key="4">
    <source>
        <dbReference type="ARBA" id="ARBA00023152"/>
    </source>
</evidence>
<dbReference type="EMBL" id="JAVDDT010000003">
    <property type="protein sequence ID" value="MDQ2069400.1"/>
    <property type="molecule type" value="Genomic_DNA"/>
</dbReference>
<dbReference type="InterPro" id="IPR018189">
    <property type="entry name" value="Phosphoglucose_isomerase_CS"/>
</dbReference>
<comment type="subcellular location">
    <subcellularLocation>
        <location evidence="7">Cytoplasm</location>
    </subcellularLocation>
</comment>
<reference evidence="9 10" key="1">
    <citation type="submission" date="2023-08" db="EMBL/GenBank/DDBJ databases">
        <title>Whole-genome sequencing of halo(alkali)philic microorganisms from hypersaline lakes.</title>
        <authorList>
            <person name="Sorokin D.Y."/>
            <person name="Abbas B."/>
            <person name="Merkel A.Y."/>
        </authorList>
    </citation>
    <scope>NUCLEOTIDE SEQUENCE [LARGE SCALE GENOMIC DNA]</scope>
    <source>
        <strain evidence="9 10">AB-CW4</strain>
    </source>
</reference>
<dbReference type="PRINTS" id="PR00662">
    <property type="entry name" value="G6PISOMERASE"/>
</dbReference>
<dbReference type="NCBIfam" id="NF001211">
    <property type="entry name" value="PRK00179.1"/>
    <property type="match status" value="1"/>
</dbReference>
<dbReference type="PROSITE" id="PS51463">
    <property type="entry name" value="P_GLUCOSE_ISOMERASE_3"/>
    <property type="match status" value="1"/>
</dbReference>
<sequence>MRRDYQSSPAASGADMEWLALAEYWRGRSLAGCFQEDPERARRYRADVAGLHVDWSRQFIDEASRDRLLGLADGAGFHAWREALFAGEPINRSEGRPALHMALRGGSERDWRAAGEAVSGLVARELEAMAGFVESLHHGRQGAGGKPIRHVVNIGIGGSHLGPEMLVKALPAAEQAPAVHFLSNVDPDQADRLLGGLDPAETLFLIVSKTFTSKETMENAAIARRWIAEALGEEAVATHFAAVSTAPDKVAGFGIPADSTFRFWDWVGGRYSLWSAAGLAAVVHLGMPAFRALLEGAAEMDRHFEQAPDQENLPLLLGLLDVQSVSAFGWPVWAVVPYADRLRLLPHYLQQLVMESNGKSVNQDGQAVSIDCAPVLLGGIGTDAQHAFFQLLHQGPSPVPVDFIAAARPAGSPDESAMARHRILLANCLAQGEALCHGRLLSDVEMELAEAGVAEEVVRYLAPQKAFPGNRPSNLILMESMGPRTLGALIALYEHRVFVQACLWGINPFDQMGVELGKQLAKRAETFLDGTPDDQVLDPAMRQQMGWLSRQWNRS</sequence>
<dbReference type="CDD" id="cd05015">
    <property type="entry name" value="SIS_PGI_1"/>
    <property type="match status" value="1"/>
</dbReference>
<protein>
    <recommendedName>
        <fullName evidence="7">Glucose-6-phosphate isomerase</fullName>
        <shortName evidence="7">GPI</shortName>
        <ecNumber evidence="7">5.3.1.9</ecNumber>
    </recommendedName>
    <alternativeName>
        <fullName evidence="7">Phosphoglucose isomerase</fullName>
        <shortName evidence="7">PGI</shortName>
    </alternativeName>
    <alternativeName>
        <fullName evidence="7">Phosphohexose isomerase</fullName>
        <shortName evidence="7">PHI</shortName>
    </alternativeName>
</protein>
<feature type="active site" description="Proton donor" evidence="7">
    <location>
        <position position="355"/>
    </location>
</feature>
<dbReference type="Gene3D" id="1.10.1390.10">
    <property type="match status" value="1"/>
</dbReference>
<comment type="pathway">
    <text evidence="7">Carbohydrate biosynthesis; gluconeogenesis.</text>
</comment>
<keyword evidence="5 7" id="KW-0413">Isomerase</keyword>
<dbReference type="SUPFAM" id="SSF53697">
    <property type="entry name" value="SIS domain"/>
    <property type="match status" value="1"/>
</dbReference>
<dbReference type="PANTHER" id="PTHR11469:SF1">
    <property type="entry name" value="GLUCOSE-6-PHOSPHATE ISOMERASE"/>
    <property type="match status" value="1"/>
</dbReference>
<evidence type="ECO:0000256" key="7">
    <source>
        <dbReference type="HAMAP-Rule" id="MF_00473"/>
    </source>
</evidence>
<gene>
    <name evidence="7 9" type="primary">pgi</name>
    <name evidence="9" type="ORF">RBH19_05920</name>
</gene>
<accession>A0ABU0W7F8</accession>
<dbReference type="EC" id="5.3.1.9" evidence="7"/>